<evidence type="ECO:0000256" key="1">
    <source>
        <dbReference type="ARBA" id="ARBA00008007"/>
    </source>
</evidence>
<reference evidence="3 4" key="1">
    <citation type="submission" date="2023-11" db="EMBL/GenBank/DDBJ databases">
        <title>Bacillus jintuensis, isolated from a mudflat on the Beibu Gulf coast.</title>
        <authorList>
            <person name="Li M."/>
        </authorList>
    </citation>
    <scope>NUCLEOTIDE SEQUENCE [LARGE SCALE GENOMIC DNA]</scope>
    <source>
        <strain evidence="3 4">31A1R</strain>
    </source>
</reference>
<gene>
    <name evidence="3" type="ORF">SM124_09300</name>
</gene>
<dbReference type="Gene3D" id="3.40.50.2020">
    <property type="match status" value="1"/>
</dbReference>
<dbReference type="InterPro" id="IPR051910">
    <property type="entry name" value="ComF/GntX_DNA_util-trans"/>
</dbReference>
<evidence type="ECO:0000259" key="2">
    <source>
        <dbReference type="Pfam" id="PF00156"/>
    </source>
</evidence>
<name>A0ABU5IXT5_9BACI</name>
<dbReference type="PANTHER" id="PTHR47505">
    <property type="entry name" value="DNA UTILIZATION PROTEIN YHGH"/>
    <property type="match status" value="1"/>
</dbReference>
<dbReference type="Proteomes" id="UP001290455">
    <property type="component" value="Unassembled WGS sequence"/>
</dbReference>
<evidence type="ECO:0000313" key="3">
    <source>
        <dbReference type="EMBL" id="MDZ5471942.1"/>
    </source>
</evidence>
<dbReference type="CDD" id="cd06223">
    <property type="entry name" value="PRTases_typeI"/>
    <property type="match status" value="1"/>
</dbReference>
<protein>
    <submittedName>
        <fullName evidence="3">ComF family protein</fullName>
    </submittedName>
</protein>
<dbReference type="InterPro" id="IPR029057">
    <property type="entry name" value="PRTase-like"/>
</dbReference>
<organism evidence="3 4">
    <name type="scientific">Robertmurraya mangrovi</name>
    <dbReference type="NCBI Taxonomy" id="3098077"/>
    <lineage>
        <taxon>Bacteria</taxon>
        <taxon>Bacillati</taxon>
        <taxon>Bacillota</taxon>
        <taxon>Bacilli</taxon>
        <taxon>Bacillales</taxon>
        <taxon>Bacillaceae</taxon>
        <taxon>Robertmurraya</taxon>
    </lineage>
</organism>
<comment type="caution">
    <text evidence="3">The sequence shown here is derived from an EMBL/GenBank/DDBJ whole genome shotgun (WGS) entry which is preliminary data.</text>
</comment>
<dbReference type="Pfam" id="PF00156">
    <property type="entry name" value="Pribosyltran"/>
    <property type="match status" value="1"/>
</dbReference>
<evidence type="ECO:0000313" key="4">
    <source>
        <dbReference type="Proteomes" id="UP001290455"/>
    </source>
</evidence>
<keyword evidence="4" id="KW-1185">Reference proteome</keyword>
<dbReference type="SUPFAM" id="SSF53271">
    <property type="entry name" value="PRTase-like"/>
    <property type="match status" value="1"/>
</dbReference>
<feature type="domain" description="Phosphoribosyltransferase" evidence="2">
    <location>
        <begin position="101"/>
        <end position="163"/>
    </location>
</feature>
<comment type="similarity">
    <text evidence="1">Belongs to the ComF/GntX family.</text>
</comment>
<proteinExistence type="inferred from homology"/>
<dbReference type="InterPro" id="IPR000836">
    <property type="entry name" value="PRTase_dom"/>
</dbReference>
<dbReference type="PANTHER" id="PTHR47505:SF1">
    <property type="entry name" value="DNA UTILIZATION PROTEIN YHGH"/>
    <property type="match status" value="1"/>
</dbReference>
<dbReference type="EMBL" id="JAXOFX010000004">
    <property type="protein sequence ID" value="MDZ5471942.1"/>
    <property type="molecule type" value="Genomic_DNA"/>
</dbReference>
<accession>A0ABU5IXT5</accession>
<sequence>MRWKEDEEWSGFLDRNYSIYEYNEFLKEFIARYKYRGDYVLAKVFSETVIEKLRTIKYDLISYIPLSQERLHERGFNQSEAIIKEAGKTPSGLLQRTHSEKQSKKSRQDRIHLPQVFQVKRDLDLTNKKILLVDDIYTTGSTLRHAAKVLKQSGAISISSLTIAR</sequence>